<keyword evidence="5" id="KW-0808">Transferase</keyword>
<evidence type="ECO:0000256" key="4">
    <source>
        <dbReference type="ARBA" id="ARBA00022603"/>
    </source>
</evidence>
<feature type="domain" description="SET" evidence="8">
    <location>
        <begin position="116"/>
        <end position="202"/>
    </location>
</feature>
<dbReference type="GO" id="GO:0005634">
    <property type="term" value="C:nucleus"/>
    <property type="evidence" value="ECO:0007669"/>
    <property type="project" value="UniProtKB-SubCell"/>
</dbReference>
<evidence type="ECO:0000256" key="7">
    <source>
        <dbReference type="ARBA" id="ARBA00023242"/>
    </source>
</evidence>
<protein>
    <recommendedName>
        <fullName evidence="8">SET domain-containing protein</fullName>
    </recommendedName>
</protein>
<dbReference type="Pfam" id="PF00856">
    <property type="entry name" value="SET"/>
    <property type="match status" value="1"/>
</dbReference>
<evidence type="ECO:0000313" key="9">
    <source>
        <dbReference type="EMBL" id="KAE9259134.1"/>
    </source>
</evidence>
<evidence type="ECO:0000313" key="10">
    <source>
        <dbReference type="Proteomes" id="UP000437068"/>
    </source>
</evidence>
<sequence>RHASRPDDIFAPARWPYSVAHLRDNFNPLATIFPVVRHFGSCNCWNPCRASSCRNALMHVFCSPNCCPYSGKCGNGLEDSTKVFLGRNQRTRELGIVAGEFIDTDKVLGQYIGEIENVSSSRATRPRNKGYRLVLKLRPEKPATGVCAAINAERMGSLMRFVNHSCRPAAAFVELSNGRRTTVVVVTTRSIYRGEEVTVDYGDDL</sequence>
<dbReference type="SUPFAM" id="SSF82199">
    <property type="entry name" value="SET domain"/>
    <property type="match status" value="1"/>
</dbReference>
<feature type="non-terminal residue" evidence="9">
    <location>
        <position position="1"/>
    </location>
</feature>
<dbReference type="InterPro" id="IPR001214">
    <property type="entry name" value="SET_dom"/>
</dbReference>
<evidence type="ECO:0000259" key="8">
    <source>
        <dbReference type="PROSITE" id="PS50280"/>
    </source>
</evidence>
<gene>
    <name evidence="9" type="ORF">PF001_g33133</name>
</gene>
<dbReference type="AlphaFoldDB" id="A0A6A4AIR6"/>
<evidence type="ECO:0000256" key="3">
    <source>
        <dbReference type="ARBA" id="ARBA00022454"/>
    </source>
</evidence>
<dbReference type="Gene3D" id="2.170.270.10">
    <property type="entry name" value="SET domain"/>
    <property type="match status" value="1"/>
</dbReference>
<evidence type="ECO:0000256" key="6">
    <source>
        <dbReference type="ARBA" id="ARBA00022691"/>
    </source>
</evidence>
<dbReference type="GO" id="GO:0008168">
    <property type="term" value="F:methyltransferase activity"/>
    <property type="evidence" value="ECO:0007669"/>
    <property type="project" value="UniProtKB-KW"/>
</dbReference>
<keyword evidence="7" id="KW-0539">Nucleus</keyword>
<dbReference type="SMART" id="SM00317">
    <property type="entry name" value="SET"/>
    <property type="match status" value="1"/>
</dbReference>
<proteinExistence type="predicted"/>
<feature type="non-terminal residue" evidence="9">
    <location>
        <position position="205"/>
    </location>
</feature>
<organism evidence="9 10">
    <name type="scientific">Phytophthora fragariae</name>
    <dbReference type="NCBI Taxonomy" id="53985"/>
    <lineage>
        <taxon>Eukaryota</taxon>
        <taxon>Sar</taxon>
        <taxon>Stramenopiles</taxon>
        <taxon>Oomycota</taxon>
        <taxon>Peronosporomycetes</taxon>
        <taxon>Peronosporales</taxon>
        <taxon>Peronosporaceae</taxon>
        <taxon>Phytophthora</taxon>
    </lineage>
</organism>
<dbReference type="PANTHER" id="PTHR22884">
    <property type="entry name" value="SET DOMAIN PROTEINS"/>
    <property type="match status" value="1"/>
</dbReference>
<keyword evidence="3" id="KW-0158">Chromosome</keyword>
<comment type="subcellular location">
    <subcellularLocation>
        <location evidence="2">Chromosome</location>
    </subcellularLocation>
    <subcellularLocation>
        <location evidence="1">Nucleus</location>
    </subcellularLocation>
</comment>
<dbReference type="GO" id="GO:0032259">
    <property type="term" value="P:methylation"/>
    <property type="evidence" value="ECO:0007669"/>
    <property type="project" value="UniProtKB-KW"/>
</dbReference>
<evidence type="ECO:0000256" key="1">
    <source>
        <dbReference type="ARBA" id="ARBA00004123"/>
    </source>
</evidence>
<reference evidence="9 10" key="1">
    <citation type="submission" date="2018-08" db="EMBL/GenBank/DDBJ databases">
        <title>Genomic investigation of the strawberry pathogen Phytophthora fragariae indicates pathogenicity is determined by transcriptional variation in three key races.</title>
        <authorList>
            <person name="Adams T.M."/>
            <person name="Armitage A.D."/>
            <person name="Sobczyk M.K."/>
            <person name="Bates H.J."/>
            <person name="Dunwell J.M."/>
            <person name="Nellist C.F."/>
            <person name="Harrison R.J."/>
        </authorList>
    </citation>
    <scope>NUCLEOTIDE SEQUENCE [LARGE SCALE GENOMIC DNA]</scope>
    <source>
        <strain evidence="9 10">A4</strain>
    </source>
</reference>
<evidence type="ECO:0000256" key="5">
    <source>
        <dbReference type="ARBA" id="ARBA00022679"/>
    </source>
</evidence>
<name>A0A6A4AIR6_9STRA</name>
<dbReference type="InterPro" id="IPR050777">
    <property type="entry name" value="SET2_Histone-Lys_MeTrsfase"/>
</dbReference>
<keyword evidence="6" id="KW-0949">S-adenosyl-L-methionine</keyword>
<dbReference type="PROSITE" id="PS50280">
    <property type="entry name" value="SET"/>
    <property type="match status" value="1"/>
</dbReference>
<dbReference type="EMBL" id="QXGE01011146">
    <property type="protein sequence ID" value="KAE9259134.1"/>
    <property type="molecule type" value="Genomic_DNA"/>
</dbReference>
<evidence type="ECO:0000256" key="2">
    <source>
        <dbReference type="ARBA" id="ARBA00004286"/>
    </source>
</evidence>
<dbReference type="GO" id="GO:0005694">
    <property type="term" value="C:chromosome"/>
    <property type="evidence" value="ECO:0007669"/>
    <property type="project" value="UniProtKB-SubCell"/>
</dbReference>
<accession>A0A6A4AIR6</accession>
<dbReference type="Proteomes" id="UP000437068">
    <property type="component" value="Unassembled WGS sequence"/>
</dbReference>
<dbReference type="InterPro" id="IPR046341">
    <property type="entry name" value="SET_dom_sf"/>
</dbReference>
<keyword evidence="4" id="KW-0489">Methyltransferase</keyword>
<comment type="caution">
    <text evidence="9">The sequence shown here is derived from an EMBL/GenBank/DDBJ whole genome shotgun (WGS) entry which is preliminary data.</text>
</comment>